<comment type="function">
    <text evidence="4">Catalyzes the transfer of a formyl group from 10-formyltetrahydrofolate to 5-phospho-ribosyl-glycinamide (GAR), producing 5-phospho-ribosyl-N-formylglycinamide (FGAR) and tetrahydrofolate.</text>
</comment>
<dbReference type="EC" id="2.1.2.2" evidence="4"/>
<evidence type="ECO:0000259" key="5">
    <source>
        <dbReference type="Pfam" id="PF00551"/>
    </source>
</evidence>
<dbReference type="Gene3D" id="3.40.50.170">
    <property type="entry name" value="Formyl transferase, N-terminal domain"/>
    <property type="match status" value="1"/>
</dbReference>
<organism evidence="6 7">
    <name type="scientific">Brevibacterium casei CIP 102111</name>
    <dbReference type="NCBI Taxonomy" id="1255625"/>
    <lineage>
        <taxon>Bacteria</taxon>
        <taxon>Bacillati</taxon>
        <taxon>Actinomycetota</taxon>
        <taxon>Actinomycetes</taxon>
        <taxon>Micrococcales</taxon>
        <taxon>Brevibacteriaceae</taxon>
        <taxon>Brevibacterium</taxon>
    </lineage>
</organism>
<dbReference type="SUPFAM" id="SSF53328">
    <property type="entry name" value="Formyltransferase"/>
    <property type="match status" value="1"/>
</dbReference>
<dbReference type="NCBIfam" id="TIGR00639">
    <property type="entry name" value="PurN"/>
    <property type="match status" value="1"/>
</dbReference>
<dbReference type="InterPro" id="IPR036477">
    <property type="entry name" value="Formyl_transf_N_sf"/>
</dbReference>
<dbReference type="FunFam" id="3.40.50.170:FF:000008">
    <property type="entry name" value="Phosphoribosylglycinamide formyltransferase"/>
    <property type="match status" value="1"/>
</dbReference>
<evidence type="ECO:0000256" key="2">
    <source>
        <dbReference type="ARBA" id="ARBA00022679"/>
    </source>
</evidence>
<dbReference type="PANTHER" id="PTHR43369:SF2">
    <property type="entry name" value="PHOSPHORIBOSYLGLYCINAMIDE FORMYLTRANSFERASE"/>
    <property type="match status" value="1"/>
</dbReference>
<dbReference type="EMBL" id="FXZC01000005">
    <property type="protein sequence ID" value="SMX89734.1"/>
    <property type="molecule type" value="Genomic_DNA"/>
</dbReference>
<evidence type="ECO:0000256" key="4">
    <source>
        <dbReference type="HAMAP-Rule" id="MF_01930"/>
    </source>
</evidence>
<feature type="site" description="Raises pKa of active site His" evidence="4">
    <location>
        <position position="148"/>
    </location>
</feature>
<dbReference type="InterPro" id="IPR004607">
    <property type="entry name" value="GART"/>
</dbReference>
<evidence type="ECO:0000313" key="7">
    <source>
        <dbReference type="Proteomes" id="UP000234333"/>
    </source>
</evidence>
<dbReference type="InterPro" id="IPR002376">
    <property type="entry name" value="Formyl_transf_N"/>
</dbReference>
<dbReference type="GO" id="GO:0005829">
    <property type="term" value="C:cytosol"/>
    <property type="evidence" value="ECO:0007669"/>
    <property type="project" value="TreeGrafter"/>
</dbReference>
<feature type="binding site" evidence="4">
    <location>
        <position position="110"/>
    </location>
    <ligand>
        <name>(6R)-10-formyltetrahydrofolate</name>
        <dbReference type="ChEBI" id="CHEBI:195366"/>
    </ligand>
</feature>
<accession>A0A2H1JQX3</accession>
<evidence type="ECO:0000256" key="1">
    <source>
        <dbReference type="ARBA" id="ARBA00005054"/>
    </source>
</evidence>
<gene>
    <name evidence="4" type="primary">purN</name>
    <name evidence="6" type="ORF">BC102111_02460</name>
</gene>
<dbReference type="CDD" id="cd08645">
    <property type="entry name" value="FMT_core_GART"/>
    <property type="match status" value="1"/>
</dbReference>
<feature type="binding site" evidence="4">
    <location>
        <position position="68"/>
    </location>
    <ligand>
        <name>(6R)-10-formyltetrahydrofolate</name>
        <dbReference type="ChEBI" id="CHEBI:195366"/>
    </ligand>
</feature>
<feature type="binding site" evidence="4">
    <location>
        <begin position="93"/>
        <end position="96"/>
    </location>
    <ligand>
        <name>(6R)-10-formyltetrahydrofolate</name>
        <dbReference type="ChEBI" id="CHEBI:195366"/>
    </ligand>
</feature>
<name>A0A2H1JQX3_9MICO</name>
<feature type="active site" description="Proton donor" evidence="4">
    <location>
        <position position="112"/>
    </location>
</feature>
<proteinExistence type="inferred from homology"/>
<reference evidence="6 7" key="1">
    <citation type="submission" date="2017-03" db="EMBL/GenBank/DDBJ databases">
        <authorList>
            <person name="Afonso C.L."/>
            <person name="Miller P.J."/>
            <person name="Scott M.A."/>
            <person name="Spackman E."/>
            <person name="Goraichik I."/>
            <person name="Dimitrov K.M."/>
            <person name="Suarez D.L."/>
            <person name="Swayne D.E."/>
        </authorList>
    </citation>
    <scope>NUCLEOTIDE SEQUENCE [LARGE SCALE GENOMIC DNA]</scope>
    <source>
        <strain evidence="6 7">CIP 102111</strain>
    </source>
</reference>
<dbReference type="GO" id="GO:0006189">
    <property type="term" value="P:'de novo' IMP biosynthetic process"/>
    <property type="evidence" value="ECO:0007669"/>
    <property type="project" value="UniProtKB-UniRule"/>
</dbReference>
<evidence type="ECO:0000256" key="3">
    <source>
        <dbReference type="ARBA" id="ARBA00022755"/>
    </source>
</evidence>
<comment type="pathway">
    <text evidence="1 4">Purine metabolism; IMP biosynthesis via de novo pathway; N(2)-formyl-N(1)-(5-phospho-D-ribosyl)glycinamide from N(1)-(5-phospho-D-ribosyl)glycinamide (10-formyl THF route): step 1/1.</text>
</comment>
<feature type="domain" description="Formyl transferase N-terminal" evidence="5">
    <location>
        <begin position="5"/>
        <end position="183"/>
    </location>
</feature>
<dbReference type="PANTHER" id="PTHR43369">
    <property type="entry name" value="PHOSPHORIBOSYLGLYCINAMIDE FORMYLTRANSFERASE"/>
    <property type="match status" value="1"/>
</dbReference>
<comment type="catalytic activity">
    <reaction evidence="4">
        <text>N(1)-(5-phospho-beta-D-ribosyl)glycinamide + (6R)-10-formyltetrahydrofolate = N(2)-formyl-N(1)-(5-phospho-beta-D-ribosyl)glycinamide + (6S)-5,6,7,8-tetrahydrofolate + H(+)</text>
        <dbReference type="Rhea" id="RHEA:15053"/>
        <dbReference type="ChEBI" id="CHEBI:15378"/>
        <dbReference type="ChEBI" id="CHEBI:57453"/>
        <dbReference type="ChEBI" id="CHEBI:143788"/>
        <dbReference type="ChEBI" id="CHEBI:147286"/>
        <dbReference type="ChEBI" id="CHEBI:195366"/>
        <dbReference type="EC" id="2.1.2.2"/>
    </reaction>
</comment>
<evidence type="ECO:0000313" key="6">
    <source>
        <dbReference type="EMBL" id="SMX89734.1"/>
    </source>
</evidence>
<dbReference type="Pfam" id="PF00551">
    <property type="entry name" value="Formyl_trans_N"/>
    <property type="match status" value="1"/>
</dbReference>
<protein>
    <recommendedName>
        <fullName evidence="4">Phosphoribosylglycinamide formyltransferase</fullName>
        <ecNumber evidence="4">2.1.2.2</ecNumber>
    </recommendedName>
    <alternativeName>
        <fullName evidence="4">5'-phosphoribosylglycinamide transformylase</fullName>
    </alternativeName>
    <alternativeName>
        <fullName evidence="4">GAR transformylase</fullName>
        <shortName evidence="4">GART</shortName>
    </alternativeName>
</protein>
<dbReference type="HAMAP" id="MF_01930">
    <property type="entry name" value="PurN"/>
    <property type="match status" value="1"/>
</dbReference>
<dbReference type="AlphaFoldDB" id="A0A2H1JQX3"/>
<keyword evidence="2 4" id="KW-0808">Transferase</keyword>
<keyword evidence="3 4" id="KW-0658">Purine biosynthesis</keyword>
<comment type="similarity">
    <text evidence="4">Belongs to the GART family.</text>
</comment>
<comment type="caution">
    <text evidence="4">Lacks conserved residue(s) required for the propagation of feature annotation.</text>
</comment>
<dbReference type="UniPathway" id="UPA00074">
    <property type="reaction ID" value="UER00126"/>
</dbReference>
<dbReference type="Proteomes" id="UP000234333">
    <property type="component" value="Unassembled WGS sequence"/>
</dbReference>
<dbReference type="GO" id="GO:0004644">
    <property type="term" value="F:phosphoribosylglycinamide formyltransferase activity"/>
    <property type="evidence" value="ECO:0007669"/>
    <property type="project" value="UniProtKB-UniRule"/>
</dbReference>
<sequence length="211" mass="22501">MAFVRIVLLASGSGTLTQAVIDAFTGPGSADVEIVAIGSDSPTAGVLARAESADIPTFVVRPRDFSDRDAWNVRLRDTVADLDPDWVVSAGFMRILGADFIAAFDQRIINTHPALLPAFPGAHGVRDALAHGVKVTGGTIHLVDSGVDTGPIITQFTVPVLDGDTEDSVHERIKTREREEVVRLLRFLTTHDLTIDGRHVSGYPAAADVVV</sequence>